<reference evidence="2 3" key="1">
    <citation type="submission" date="2022-04" db="EMBL/GenBank/DDBJ databases">
        <title>Positive selection, recombination, and allopatry shape intraspecific diversity of widespread and dominant cyanobacteria.</title>
        <authorList>
            <person name="Wei J."/>
            <person name="Shu W."/>
            <person name="Hu C."/>
        </authorList>
    </citation>
    <scope>NUCLEOTIDE SEQUENCE [LARGE SCALE GENOMIC DNA]</scope>
    <source>
        <strain evidence="2 3">GB2-A4</strain>
    </source>
</reference>
<sequence>MYRLLSGNLLGNCRFLSGVVFVVLGVVSLVGYDPTALFSLSCRAVGLCRVPDRARLF</sequence>
<keyword evidence="1" id="KW-0472">Membrane</keyword>
<evidence type="ECO:0000256" key="1">
    <source>
        <dbReference type="SAM" id="Phobius"/>
    </source>
</evidence>
<organism evidence="2 3">
    <name type="scientific">Trichocoleus desertorum GB2-A4</name>
    <dbReference type="NCBI Taxonomy" id="2933944"/>
    <lineage>
        <taxon>Bacteria</taxon>
        <taxon>Bacillati</taxon>
        <taxon>Cyanobacteriota</taxon>
        <taxon>Cyanophyceae</taxon>
        <taxon>Leptolyngbyales</taxon>
        <taxon>Trichocoleusaceae</taxon>
        <taxon>Trichocoleus</taxon>
    </lineage>
</organism>
<keyword evidence="3" id="KW-1185">Reference proteome</keyword>
<protein>
    <submittedName>
        <fullName evidence="2">Uncharacterized protein</fullName>
    </submittedName>
</protein>
<evidence type="ECO:0000313" key="2">
    <source>
        <dbReference type="EMBL" id="MEP0820876.1"/>
    </source>
</evidence>
<keyword evidence="1" id="KW-0812">Transmembrane</keyword>
<gene>
    <name evidence="2" type="ORF">NC998_27705</name>
</gene>
<keyword evidence="1" id="KW-1133">Transmembrane helix</keyword>
<dbReference type="Proteomes" id="UP001464891">
    <property type="component" value="Unassembled WGS sequence"/>
</dbReference>
<accession>A0ABV0JGH3</accession>
<proteinExistence type="predicted"/>
<name>A0ABV0JGH3_9CYAN</name>
<feature type="transmembrane region" description="Helical" evidence="1">
    <location>
        <begin position="12"/>
        <end position="32"/>
    </location>
</feature>
<dbReference type="EMBL" id="JAMPKM010000049">
    <property type="protein sequence ID" value="MEP0820876.1"/>
    <property type="molecule type" value="Genomic_DNA"/>
</dbReference>
<evidence type="ECO:0000313" key="3">
    <source>
        <dbReference type="Proteomes" id="UP001464891"/>
    </source>
</evidence>
<comment type="caution">
    <text evidence="2">The sequence shown here is derived from an EMBL/GenBank/DDBJ whole genome shotgun (WGS) entry which is preliminary data.</text>
</comment>